<sequence>MSVMRRMEIAADSLYKSKLIRGFCYLYDGQEAVAVGLEAVITKKDVVITA</sequence>
<evidence type="ECO:0000256" key="1">
    <source>
        <dbReference type="ARBA" id="ARBA00001964"/>
    </source>
</evidence>
<dbReference type="PANTHER" id="PTHR11516:SF60">
    <property type="entry name" value="PYRUVATE DEHYDROGENASE E1 COMPONENT SUBUNIT ALPHA"/>
    <property type="match status" value="1"/>
</dbReference>
<evidence type="ECO:0000256" key="2">
    <source>
        <dbReference type="ARBA" id="ARBA00023002"/>
    </source>
</evidence>
<evidence type="ECO:0000259" key="4">
    <source>
        <dbReference type="Pfam" id="PF00676"/>
    </source>
</evidence>
<keyword evidence="3" id="KW-0786">Thiamine pyrophosphate</keyword>
<organism evidence="6 7">
    <name type="scientific">Musa acuminata subsp. malaccensis</name>
    <name type="common">Wild banana</name>
    <name type="synonym">Musa malaccensis</name>
    <dbReference type="NCBI Taxonomy" id="214687"/>
    <lineage>
        <taxon>Eukaryota</taxon>
        <taxon>Viridiplantae</taxon>
        <taxon>Streptophyta</taxon>
        <taxon>Embryophyta</taxon>
        <taxon>Tracheophyta</taxon>
        <taxon>Spermatophyta</taxon>
        <taxon>Magnoliopsida</taxon>
        <taxon>Liliopsida</taxon>
        <taxon>Zingiberales</taxon>
        <taxon>Musaceae</taxon>
        <taxon>Musa</taxon>
    </lineage>
</organism>
<protein>
    <submittedName>
        <fullName evidence="5">(wild Malaysian banana) hypothetical protein</fullName>
    </submittedName>
</protein>
<dbReference type="EMBL" id="HG996469">
    <property type="protein sequence ID" value="CAG1843482.1"/>
    <property type="molecule type" value="Genomic_DNA"/>
</dbReference>
<dbReference type="Gramene" id="Ma04_t26730.1">
    <property type="protein sequence ID" value="Ma04_p26730.1"/>
    <property type="gene ID" value="Ma04_g26730"/>
</dbReference>
<dbReference type="GO" id="GO:0016624">
    <property type="term" value="F:oxidoreductase activity, acting on the aldehyde or oxo group of donors, disulfide as acceptor"/>
    <property type="evidence" value="ECO:0007669"/>
    <property type="project" value="InterPro"/>
</dbReference>
<dbReference type="SUPFAM" id="SSF52518">
    <property type="entry name" value="Thiamin diphosphate-binding fold (THDP-binding)"/>
    <property type="match status" value="1"/>
</dbReference>
<dbReference type="AlphaFoldDB" id="A0A804IU93"/>
<dbReference type="OMA" id="ICIGMEV"/>
<keyword evidence="2" id="KW-0560">Oxidoreductase</keyword>
<name>A0A804IU93_MUSAM</name>
<dbReference type="PANTHER" id="PTHR11516">
    <property type="entry name" value="PYRUVATE DEHYDROGENASE E1 COMPONENT, ALPHA SUBUNIT BACTERIAL AND ORGANELLAR"/>
    <property type="match status" value="1"/>
</dbReference>
<reference evidence="6" key="2">
    <citation type="submission" date="2021-05" db="UniProtKB">
        <authorList>
            <consortium name="EnsemblPlants"/>
        </authorList>
    </citation>
    <scope>IDENTIFICATION</scope>
    <source>
        <strain evidence="6">subsp. malaccensis</strain>
    </source>
</reference>
<evidence type="ECO:0000256" key="3">
    <source>
        <dbReference type="ARBA" id="ARBA00023052"/>
    </source>
</evidence>
<comment type="cofactor">
    <cofactor evidence="1">
        <name>thiamine diphosphate</name>
        <dbReference type="ChEBI" id="CHEBI:58937"/>
    </cofactor>
</comment>
<dbReference type="Proteomes" id="UP000012960">
    <property type="component" value="Unplaced"/>
</dbReference>
<feature type="domain" description="Dehydrogenase E1 component" evidence="4">
    <location>
        <begin position="1"/>
        <end position="49"/>
    </location>
</feature>
<dbReference type="InterPro" id="IPR029061">
    <property type="entry name" value="THDP-binding"/>
</dbReference>
<accession>A0A804IU93</accession>
<evidence type="ECO:0000313" key="5">
    <source>
        <dbReference type="EMBL" id="CAG1843482.1"/>
    </source>
</evidence>
<dbReference type="InterPro" id="IPR050642">
    <property type="entry name" value="PDH_E1_Alpha_Subunit"/>
</dbReference>
<evidence type="ECO:0000313" key="7">
    <source>
        <dbReference type="Proteomes" id="UP000012960"/>
    </source>
</evidence>
<proteinExistence type="predicted"/>
<dbReference type="Gene3D" id="3.40.50.970">
    <property type="match status" value="1"/>
</dbReference>
<evidence type="ECO:0000313" key="6">
    <source>
        <dbReference type="EnsemblPlants" id="Ma04_p26730.1"/>
    </source>
</evidence>
<keyword evidence="7" id="KW-1185">Reference proteome</keyword>
<dbReference type="EnsemblPlants" id="Ma04_t26730.1">
    <property type="protein sequence ID" value="Ma04_p26730.1"/>
    <property type="gene ID" value="Ma04_g26730"/>
</dbReference>
<dbReference type="InterPro" id="IPR001017">
    <property type="entry name" value="DH_E1"/>
</dbReference>
<gene>
    <name evidence="5" type="ORF">GSMUA_132770.1</name>
</gene>
<reference evidence="5" key="1">
    <citation type="submission" date="2021-03" db="EMBL/GenBank/DDBJ databases">
        <authorList>
            <consortium name="Genoscope - CEA"/>
            <person name="William W."/>
        </authorList>
    </citation>
    <scope>NUCLEOTIDE SEQUENCE</scope>
    <source>
        <strain evidence="5">Doubled-haploid Pahang</strain>
    </source>
</reference>
<dbReference type="Pfam" id="PF00676">
    <property type="entry name" value="E1_dh"/>
    <property type="match status" value="1"/>
</dbReference>
<dbReference type="InParanoid" id="A0A804IU93"/>